<dbReference type="Pfam" id="PF00149">
    <property type="entry name" value="Metallophos"/>
    <property type="match status" value="1"/>
</dbReference>
<protein>
    <recommendedName>
        <fullName evidence="1">Calcineurin-like phosphoesterase domain-containing protein</fullName>
    </recommendedName>
</protein>
<dbReference type="EMBL" id="UINC01189711">
    <property type="protein sequence ID" value="SVE03528.1"/>
    <property type="molecule type" value="Genomic_DNA"/>
</dbReference>
<feature type="non-terminal residue" evidence="2">
    <location>
        <position position="253"/>
    </location>
</feature>
<dbReference type="GO" id="GO:0016787">
    <property type="term" value="F:hydrolase activity"/>
    <property type="evidence" value="ECO:0007669"/>
    <property type="project" value="InterPro"/>
</dbReference>
<dbReference type="Gene3D" id="3.60.21.10">
    <property type="match status" value="1"/>
</dbReference>
<accession>A0A383A8Y9</accession>
<dbReference type="InterPro" id="IPR029052">
    <property type="entry name" value="Metallo-depent_PP-like"/>
</dbReference>
<gene>
    <name evidence="2" type="ORF">METZ01_LOCUS456382</name>
</gene>
<evidence type="ECO:0000259" key="1">
    <source>
        <dbReference type="Pfam" id="PF00149"/>
    </source>
</evidence>
<dbReference type="SUPFAM" id="SSF56300">
    <property type="entry name" value="Metallo-dependent phosphatases"/>
    <property type="match status" value="1"/>
</dbReference>
<proteinExistence type="predicted"/>
<organism evidence="2">
    <name type="scientific">marine metagenome</name>
    <dbReference type="NCBI Taxonomy" id="408172"/>
    <lineage>
        <taxon>unclassified sequences</taxon>
        <taxon>metagenomes</taxon>
        <taxon>ecological metagenomes</taxon>
    </lineage>
</organism>
<feature type="non-terminal residue" evidence="2">
    <location>
        <position position="1"/>
    </location>
</feature>
<dbReference type="InterPro" id="IPR051918">
    <property type="entry name" value="STPP_CPPED1"/>
</dbReference>
<dbReference type="PANTHER" id="PTHR43143:SF1">
    <property type="entry name" value="SERINE_THREONINE-PROTEIN PHOSPHATASE CPPED1"/>
    <property type="match status" value="1"/>
</dbReference>
<dbReference type="CDD" id="cd00838">
    <property type="entry name" value="MPP_superfamily"/>
    <property type="match status" value="1"/>
</dbReference>
<name>A0A383A8Y9_9ZZZZ</name>
<feature type="domain" description="Calcineurin-like phosphoesterase" evidence="1">
    <location>
        <begin position="23"/>
        <end position="185"/>
    </location>
</feature>
<dbReference type="PANTHER" id="PTHR43143">
    <property type="entry name" value="METALLOPHOSPHOESTERASE, CALCINEURIN SUPERFAMILY"/>
    <property type="match status" value="1"/>
</dbReference>
<sequence>GTTGGGINDNMWPQMATDMNALSPSFALFCGDLISGSGSMSTTLAQWQDWDTATSGLVCPRFMTPGNHDMYPGSGTYSAWASQFPWLPTSNSPTGEEGCTYWFDAGNTRIISIATDFETGGGPPNQTWLDGVLAQSGNMENIFVFTHRPVMFNQTEPCGNTGAPFWQSLVQNDVTGFFSGHWHRYQPDRLGNGGDTWETLIGTGGGWQGFDPIRPYQQIPGFLLVEVDGLDVTGTFFTDSDGDGSFDDPVDSY</sequence>
<dbReference type="InterPro" id="IPR004843">
    <property type="entry name" value="Calcineurin-like_PHP"/>
</dbReference>
<reference evidence="2" key="1">
    <citation type="submission" date="2018-05" db="EMBL/GenBank/DDBJ databases">
        <authorList>
            <person name="Lanie J.A."/>
            <person name="Ng W.-L."/>
            <person name="Kazmierczak K.M."/>
            <person name="Andrzejewski T.M."/>
            <person name="Davidsen T.M."/>
            <person name="Wayne K.J."/>
            <person name="Tettelin H."/>
            <person name="Glass J.I."/>
            <person name="Rusch D."/>
            <person name="Podicherti R."/>
            <person name="Tsui H.-C.T."/>
            <person name="Winkler M.E."/>
        </authorList>
    </citation>
    <scope>NUCLEOTIDE SEQUENCE</scope>
</reference>
<dbReference type="AlphaFoldDB" id="A0A383A8Y9"/>
<evidence type="ECO:0000313" key="2">
    <source>
        <dbReference type="EMBL" id="SVE03528.1"/>
    </source>
</evidence>